<evidence type="ECO:0000313" key="1">
    <source>
        <dbReference type="EMBL" id="MDG9788201.1"/>
    </source>
</evidence>
<dbReference type="NCBIfam" id="TIGR01560">
    <property type="entry name" value="put_DNA_pack"/>
    <property type="match status" value="1"/>
</dbReference>
<dbReference type="InterPro" id="IPR021146">
    <property type="entry name" value="Phage_gp6-like_head-tail"/>
</dbReference>
<dbReference type="Proteomes" id="UP001157887">
    <property type="component" value="Unassembled WGS sequence"/>
</dbReference>
<dbReference type="Gene3D" id="1.10.3230.30">
    <property type="entry name" value="Phage gp6-like head-tail connector protein"/>
    <property type="match status" value="1"/>
</dbReference>
<protein>
    <submittedName>
        <fullName evidence="1">Head-tail connector protein</fullName>
    </submittedName>
</protein>
<dbReference type="EMBL" id="JAOECG010000025">
    <property type="protein sequence ID" value="MDG9788201.1"/>
    <property type="molecule type" value="Genomic_DNA"/>
</dbReference>
<sequence>MSDYLELIDVKTHLRVLHARDDNYIQLLTKAALESVENFIDRPLSELEDGGGEIPSSLKAAALLMVGDMYSNRSDVVIGTIVAINPTTERLMLPFRKMGV</sequence>
<organism evidence="1 2">
    <name type="scientific">Acinetobacter johnsonii</name>
    <dbReference type="NCBI Taxonomy" id="40214"/>
    <lineage>
        <taxon>Bacteria</taxon>
        <taxon>Pseudomonadati</taxon>
        <taxon>Pseudomonadota</taxon>
        <taxon>Gammaproteobacteria</taxon>
        <taxon>Moraxellales</taxon>
        <taxon>Moraxellaceae</taxon>
        <taxon>Acinetobacter</taxon>
    </lineage>
</organism>
<comment type="caution">
    <text evidence="1">The sequence shown here is derived from an EMBL/GenBank/DDBJ whole genome shotgun (WGS) entry which is preliminary data.</text>
</comment>
<dbReference type="AlphaFoldDB" id="A0AAW6RUY1"/>
<accession>A0AAW6RUY1</accession>
<evidence type="ECO:0000313" key="2">
    <source>
        <dbReference type="Proteomes" id="UP001157887"/>
    </source>
</evidence>
<proteinExistence type="predicted"/>
<dbReference type="RefSeq" id="WP_279662002.1">
    <property type="nucleotide sequence ID" value="NZ_JAOECG010000025.1"/>
</dbReference>
<dbReference type="CDD" id="cd08054">
    <property type="entry name" value="gp6"/>
    <property type="match status" value="1"/>
</dbReference>
<name>A0AAW6RUY1_ACIJO</name>
<gene>
    <name evidence="1" type="ORF">N7566_14675</name>
</gene>
<reference evidence="1" key="1">
    <citation type="submission" date="2022-09" db="EMBL/GenBank/DDBJ databases">
        <title>Intensive care unit water sources are persistently colonized with multi-drug resistant bacteria and are the site of extensive horizontal gene transfer of antibiotic resistance genes.</title>
        <authorList>
            <person name="Diorio-Toth L."/>
        </authorList>
    </citation>
    <scope>NUCLEOTIDE SEQUENCE</scope>
    <source>
        <strain evidence="1">GD04065</strain>
    </source>
</reference>
<dbReference type="InterPro" id="IPR006450">
    <property type="entry name" value="Phage_HK97_gp6-like"/>
</dbReference>
<dbReference type="Pfam" id="PF05135">
    <property type="entry name" value="Phage_connect_1"/>
    <property type="match status" value="1"/>
</dbReference>